<organism evidence="1 2">
    <name type="scientific">Aspergillus saccharolyticus JOP 1030-1</name>
    <dbReference type="NCBI Taxonomy" id="1450539"/>
    <lineage>
        <taxon>Eukaryota</taxon>
        <taxon>Fungi</taxon>
        <taxon>Dikarya</taxon>
        <taxon>Ascomycota</taxon>
        <taxon>Pezizomycotina</taxon>
        <taxon>Eurotiomycetes</taxon>
        <taxon>Eurotiomycetidae</taxon>
        <taxon>Eurotiales</taxon>
        <taxon>Aspergillaceae</taxon>
        <taxon>Aspergillus</taxon>
        <taxon>Aspergillus subgen. Circumdati</taxon>
    </lineage>
</organism>
<evidence type="ECO:0000313" key="1">
    <source>
        <dbReference type="EMBL" id="PYH47146.1"/>
    </source>
</evidence>
<dbReference type="AlphaFoldDB" id="A0A318ZHV5"/>
<evidence type="ECO:0000313" key="2">
    <source>
        <dbReference type="Proteomes" id="UP000248349"/>
    </source>
</evidence>
<dbReference type="RefSeq" id="XP_025433128.1">
    <property type="nucleotide sequence ID" value="XM_025574565.1"/>
</dbReference>
<gene>
    <name evidence="1" type="ORF">BP01DRAFT_354927</name>
</gene>
<proteinExistence type="predicted"/>
<keyword evidence="2" id="KW-1185">Reference proteome</keyword>
<name>A0A318ZHV5_9EURO</name>
<dbReference type="GeneID" id="37075793"/>
<sequence length="80" mass="8751">MVLRNLIATNAPHCISVTSKPQKINLSSHLILGPDDLDDDTSTSWVTHTTARYRDHAGKPTTTSPIAVNITAVRSSIRDR</sequence>
<protein>
    <submittedName>
        <fullName evidence="1">Uncharacterized protein</fullName>
    </submittedName>
</protein>
<accession>A0A318ZHV5</accession>
<dbReference type="EMBL" id="KZ821225">
    <property type="protein sequence ID" value="PYH47146.1"/>
    <property type="molecule type" value="Genomic_DNA"/>
</dbReference>
<dbReference type="Proteomes" id="UP000248349">
    <property type="component" value="Unassembled WGS sequence"/>
</dbReference>
<reference evidence="1 2" key="1">
    <citation type="submission" date="2016-12" db="EMBL/GenBank/DDBJ databases">
        <title>The genomes of Aspergillus section Nigri reveals drivers in fungal speciation.</title>
        <authorList>
            <consortium name="DOE Joint Genome Institute"/>
            <person name="Vesth T.C."/>
            <person name="Nybo J."/>
            <person name="Theobald S."/>
            <person name="Brandl J."/>
            <person name="Frisvad J.C."/>
            <person name="Nielsen K.F."/>
            <person name="Lyhne E.K."/>
            <person name="Kogle M.E."/>
            <person name="Kuo A."/>
            <person name="Riley R."/>
            <person name="Clum A."/>
            <person name="Nolan M."/>
            <person name="Lipzen A."/>
            <person name="Salamov A."/>
            <person name="Henrissat B."/>
            <person name="Wiebenga A."/>
            <person name="De Vries R.P."/>
            <person name="Grigoriev I.V."/>
            <person name="Mortensen U.H."/>
            <person name="Andersen M.R."/>
            <person name="Baker S.E."/>
        </authorList>
    </citation>
    <scope>NUCLEOTIDE SEQUENCE [LARGE SCALE GENOMIC DNA]</scope>
    <source>
        <strain evidence="1 2">JOP 1030-1</strain>
    </source>
</reference>